<dbReference type="CDD" id="cd00082">
    <property type="entry name" value="HisKA"/>
    <property type="match status" value="1"/>
</dbReference>
<dbReference type="Proteomes" id="UP001232063">
    <property type="component" value="Unassembled WGS sequence"/>
</dbReference>
<feature type="transmembrane region" description="Helical" evidence="7">
    <location>
        <begin position="326"/>
        <end position="347"/>
    </location>
</feature>
<feature type="chain" id="PRO_5042143573" description="histidine kinase" evidence="8">
    <location>
        <begin position="22"/>
        <end position="706"/>
    </location>
</feature>
<keyword evidence="7" id="KW-1133">Transmembrane helix</keyword>
<feature type="domain" description="Histidine kinase" evidence="9">
    <location>
        <begin position="495"/>
        <end position="706"/>
    </location>
</feature>
<keyword evidence="7" id="KW-0812">Transmembrane</keyword>
<organism evidence="10 11">
    <name type="scientific">Xanthocytophaga agilis</name>
    <dbReference type="NCBI Taxonomy" id="3048010"/>
    <lineage>
        <taxon>Bacteria</taxon>
        <taxon>Pseudomonadati</taxon>
        <taxon>Bacteroidota</taxon>
        <taxon>Cytophagia</taxon>
        <taxon>Cytophagales</taxon>
        <taxon>Rhodocytophagaceae</taxon>
        <taxon>Xanthocytophaga</taxon>
    </lineage>
</organism>
<evidence type="ECO:0000256" key="7">
    <source>
        <dbReference type="SAM" id="Phobius"/>
    </source>
</evidence>
<feature type="transmembrane region" description="Helical" evidence="7">
    <location>
        <begin position="239"/>
        <end position="260"/>
    </location>
</feature>
<feature type="transmembrane region" description="Helical" evidence="7">
    <location>
        <begin position="177"/>
        <end position="198"/>
    </location>
</feature>
<dbReference type="SUPFAM" id="SSF55874">
    <property type="entry name" value="ATPase domain of HSP90 chaperone/DNA topoisomerase II/histidine kinase"/>
    <property type="match status" value="1"/>
</dbReference>
<feature type="signal peptide" evidence="8">
    <location>
        <begin position="1"/>
        <end position="21"/>
    </location>
</feature>
<dbReference type="Pfam" id="PF07695">
    <property type="entry name" value="7TMR-DISM_7TM"/>
    <property type="match status" value="1"/>
</dbReference>
<dbReference type="InterPro" id="IPR005467">
    <property type="entry name" value="His_kinase_dom"/>
</dbReference>
<proteinExistence type="predicted"/>
<evidence type="ECO:0000256" key="2">
    <source>
        <dbReference type="ARBA" id="ARBA00012438"/>
    </source>
</evidence>
<dbReference type="RefSeq" id="WP_314509659.1">
    <property type="nucleotide sequence ID" value="NZ_JASJOU010000001.1"/>
</dbReference>
<evidence type="ECO:0000256" key="3">
    <source>
        <dbReference type="ARBA" id="ARBA00022553"/>
    </source>
</evidence>
<dbReference type="InterPro" id="IPR036097">
    <property type="entry name" value="HisK_dim/P_sf"/>
</dbReference>
<dbReference type="GO" id="GO:0000155">
    <property type="term" value="F:phosphorelay sensor kinase activity"/>
    <property type="evidence" value="ECO:0007669"/>
    <property type="project" value="InterPro"/>
</dbReference>
<feature type="transmembrane region" description="Helical" evidence="7">
    <location>
        <begin position="205"/>
        <end position="227"/>
    </location>
</feature>
<comment type="catalytic activity">
    <reaction evidence="1">
        <text>ATP + protein L-histidine = ADP + protein N-phospho-L-histidine.</text>
        <dbReference type="EC" id="2.7.13.3"/>
    </reaction>
</comment>
<keyword evidence="7" id="KW-0472">Membrane</keyword>
<evidence type="ECO:0000259" key="9">
    <source>
        <dbReference type="PROSITE" id="PS50109"/>
    </source>
</evidence>
<dbReference type="EMBL" id="JASJOU010000001">
    <property type="protein sequence ID" value="MDJ1500136.1"/>
    <property type="molecule type" value="Genomic_DNA"/>
</dbReference>
<feature type="coiled-coil region" evidence="6">
    <location>
        <begin position="419"/>
        <end position="453"/>
    </location>
</feature>
<sequence>MAKQSILLYLISLHICCVAFAQKIITIGDNDRVPVGTSSYFYLDSTNLLHFDTVKTLYTSHSFIESKSQIPNFGNTKSVVWMAFTVANTMHVPYLLEINNTQLQNVILYYPDTNGEYKVKEGLSGKDFRINKWLFELPAFTGPVTCFIRFQSNRVVTLPAYITTYRTLLNRNHRVDFVYGIYFGLMLIMVMYNCFLYFLFRESSYIWYICHIAFQILINLLLKGFIFEFFPEYAYRINVYLPGIAMCSYFFMILFTKSFLDTPKRLPELHKGLYVLSILIFCGILVNLLPISLWDSYIGIVVSLITSAYLLLIAGFALAKNMKGSVFYCLGWGVFLLSLIFLDLSLLGWIPTSIYTENATLWGGAIECMFISLALSDKINQLQKEKEISQAEKLDYITQQNTLLEEKVIERTQRLVSANTTMEAQYQVLHQQKEELKAVNETLVEQKQLIETQTYTLIELNRELENTVQERTFELKNTIESLIQQNQDLHQFSYILSHNLRSPIARIKGLTTIFNKEDMNDPLNVELLGYLQQCADNLDLIIHDLSRIITIRKNLNTIKEEINLYDLFDTVTKGLTTEIEQANAKIVADFSSKEIVYSVKSYLHSILYNLISNAIKYRSPNRIPSIHVKALTENTYTCLIVKDNGLGIDLNVVSDQQIFGFYKRVHSHVDGKGLGLYLVKTQVETLQGKVELESMPDQGSTFKVYF</sequence>
<dbReference type="Gene3D" id="3.30.565.10">
    <property type="entry name" value="Histidine kinase-like ATPase, C-terminal domain"/>
    <property type="match status" value="1"/>
</dbReference>
<evidence type="ECO:0000256" key="5">
    <source>
        <dbReference type="ARBA" id="ARBA00022777"/>
    </source>
</evidence>
<dbReference type="InterPro" id="IPR052162">
    <property type="entry name" value="Sensor_kinase/Photoreceptor"/>
</dbReference>
<dbReference type="Pfam" id="PF07696">
    <property type="entry name" value="7TMR-DISMED2"/>
    <property type="match status" value="1"/>
</dbReference>
<dbReference type="PROSITE" id="PS50109">
    <property type="entry name" value="HIS_KIN"/>
    <property type="match status" value="1"/>
</dbReference>
<dbReference type="Gene3D" id="1.10.287.130">
    <property type="match status" value="1"/>
</dbReference>
<evidence type="ECO:0000256" key="1">
    <source>
        <dbReference type="ARBA" id="ARBA00000085"/>
    </source>
</evidence>
<accession>A0AAE3QY42</accession>
<comment type="caution">
    <text evidence="10">The sequence shown here is derived from an EMBL/GenBank/DDBJ whole genome shotgun (WGS) entry which is preliminary data.</text>
</comment>
<evidence type="ECO:0000256" key="4">
    <source>
        <dbReference type="ARBA" id="ARBA00022679"/>
    </source>
</evidence>
<protein>
    <recommendedName>
        <fullName evidence="2">histidine kinase</fullName>
        <ecNumber evidence="2">2.7.13.3</ecNumber>
    </recommendedName>
</protein>
<keyword evidence="5" id="KW-0418">Kinase</keyword>
<dbReference type="InterPro" id="IPR004358">
    <property type="entry name" value="Sig_transdc_His_kin-like_C"/>
</dbReference>
<name>A0AAE3QY42_9BACT</name>
<keyword evidence="6" id="KW-0175">Coiled coil</keyword>
<keyword evidence="11" id="KW-1185">Reference proteome</keyword>
<dbReference type="InterPro" id="IPR003594">
    <property type="entry name" value="HATPase_dom"/>
</dbReference>
<dbReference type="Gene3D" id="2.60.40.2380">
    <property type="match status" value="1"/>
</dbReference>
<feature type="transmembrane region" description="Helical" evidence="7">
    <location>
        <begin position="297"/>
        <end position="319"/>
    </location>
</feature>
<evidence type="ECO:0000313" key="11">
    <source>
        <dbReference type="Proteomes" id="UP001232063"/>
    </source>
</evidence>
<evidence type="ECO:0000256" key="8">
    <source>
        <dbReference type="SAM" id="SignalP"/>
    </source>
</evidence>
<evidence type="ECO:0000256" key="6">
    <source>
        <dbReference type="SAM" id="Coils"/>
    </source>
</evidence>
<dbReference type="InterPro" id="IPR003661">
    <property type="entry name" value="HisK_dim/P_dom"/>
</dbReference>
<dbReference type="InterPro" id="IPR011623">
    <property type="entry name" value="7TMR_DISM_rcpt_extracell_dom1"/>
</dbReference>
<keyword evidence="3" id="KW-0597">Phosphoprotein</keyword>
<dbReference type="InterPro" id="IPR011622">
    <property type="entry name" value="7TMR_DISM_rcpt_extracell_dom2"/>
</dbReference>
<dbReference type="AlphaFoldDB" id="A0AAE3QY42"/>
<dbReference type="SMART" id="SM00387">
    <property type="entry name" value="HATPase_c"/>
    <property type="match status" value="1"/>
</dbReference>
<dbReference type="Pfam" id="PF02518">
    <property type="entry name" value="HATPase_c"/>
    <property type="match status" value="1"/>
</dbReference>
<dbReference type="SUPFAM" id="SSF47384">
    <property type="entry name" value="Homodimeric domain of signal transducing histidine kinase"/>
    <property type="match status" value="1"/>
</dbReference>
<dbReference type="SMART" id="SM00388">
    <property type="entry name" value="HisKA"/>
    <property type="match status" value="1"/>
</dbReference>
<keyword evidence="8" id="KW-0732">Signal</keyword>
<keyword evidence="4" id="KW-0808">Transferase</keyword>
<feature type="transmembrane region" description="Helical" evidence="7">
    <location>
        <begin position="272"/>
        <end position="291"/>
    </location>
</feature>
<dbReference type="PANTHER" id="PTHR43304">
    <property type="entry name" value="PHYTOCHROME-LIKE PROTEIN CPH1"/>
    <property type="match status" value="1"/>
</dbReference>
<dbReference type="EC" id="2.7.13.3" evidence="2"/>
<gene>
    <name evidence="10" type="ORF">QNI22_05745</name>
</gene>
<dbReference type="PANTHER" id="PTHR43304:SF1">
    <property type="entry name" value="PAC DOMAIN-CONTAINING PROTEIN"/>
    <property type="match status" value="1"/>
</dbReference>
<reference evidence="10" key="1">
    <citation type="submission" date="2023-05" db="EMBL/GenBank/DDBJ databases">
        <authorList>
            <person name="Zhang X."/>
        </authorList>
    </citation>
    <scope>NUCLEOTIDE SEQUENCE</scope>
    <source>
        <strain evidence="10">BD1B2-1</strain>
    </source>
</reference>
<dbReference type="InterPro" id="IPR036890">
    <property type="entry name" value="HATPase_C_sf"/>
</dbReference>
<evidence type="ECO:0000313" key="10">
    <source>
        <dbReference type="EMBL" id="MDJ1500136.1"/>
    </source>
</evidence>
<dbReference type="PRINTS" id="PR00344">
    <property type="entry name" value="BCTRLSENSOR"/>
</dbReference>